<accession>A0A5C1QHW5</accession>
<keyword evidence="5" id="KW-1185">Reference proteome</keyword>
<dbReference type="OrthoDB" id="9828671at2"/>
<dbReference type="RefSeq" id="WP_149485243.1">
    <property type="nucleotide sequence ID" value="NZ_CP036150.1"/>
</dbReference>
<gene>
    <name evidence="4" type="ORF">EXM22_03845</name>
</gene>
<feature type="coiled-coil region" evidence="1">
    <location>
        <begin position="111"/>
        <end position="138"/>
    </location>
</feature>
<keyword evidence="1" id="KW-0175">Coiled coil</keyword>
<feature type="region of interest" description="Disordered" evidence="2">
    <location>
        <begin position="171"/>
        <end position="202"/>
    </location>
</feature>
<dbReference type="EMBL" id="CP036150">
    <property type="protein sequence ID" value="QEN07161.1"/>
    <property type="molecule type" value="Genomic_DNA"/>
</dbReference>
<feature type="chain" id="PRO_5022724111" evidence="3">
    <location>
        <begin position="21"/>
        <end position="202"/>
    </location>
</feature>
<dbReference type="Proteomes" id="UP000324209">
    <property type="component" value="Chromosome"/>
</dbReference>
<sequence>MRKLFLTFMALIITTGTVFAQIPPEAVDIPTAQAEIDELTAANEAMVDENSQYESENMVLRDEIDAMEGLKRDIFVTLGKISSQAGELYAIMQNVNDADMRSRLNAQIVTNRSQRYALEQKSQELDELIEQHEATVEKNIRYINRNILQTKKNNTRIAHLNSSITYTQDEGAGMDESIQKSQSIQSEVDNLLNQNPAPSAAR</sequence>
<dbReference type="AlphaFoldDB" id="A0A5C1QHW5"/>
<keyword evidence="3" id="KW-0732">Signal</keyword>
<dbReference type="KEGG" id="ock:EXM22_03845"/>
<feature type="signal peptide" evidence="3">
    <location>
        <begin position="1"/>
        <end position="20"/>
    </location>
</feature>
<evidence type="ECO:0000313" key="5">
    <source>
        <dbReference type="Proteomes" id="UP000324209"/>
    </source>
</evidence>
<protein>
    <submittedName>
        <fullName evidence="4">Uncharacterized protein</fullName>
    </submittedName>
</protein>
<organism evidence="4 5">
    <name type="scientific">Oceanispirochaeta crateris</name>
    <dbReference type="NCBI Taxonomy" id="2518645"/>
    <lineage>
        <taxon>Bacteria</taxon>
        <taxon>Pseudomonadati</taxon>
        <taxon>Spirochaetota</taxon>
        <taxon>Spirochaetia</taxon>
        <taxon>Spirochaetales</taxon>
        <taxon>Spirochaetaceae</taxon>
        <taxon>Oceanispirochaeta</taxon>
    </lineage>
</organism>
<name>A0A5C1QHW5_9SPIO</name>
<feature type="compositionally biased region" description="Polar residues" evidence="2">
    <location>
        <begin position="187"/>
        <end position="202"/>
    </location>
</feature>
<evidence type="ECO:0000256" key="2">
    <source>
        <dbReference type="SAM" id="MobiDB-lite"/>
    </source>
</evidence>
<evidence type="ECO:0000256" key="1">
    <source>
        <dbReference type="SAM" id="Coils"/>
    </source>
</evidence>
<feature type="coiled-coil region" evidence="1">
    <location>
        <begin position="29"/>
        <end position="70"/>
    </location>
</feature>
<reference evidence="4 5" key="1">
    <citation type="submission" date="2019-02" db="EMBL/GenBank/DDBJ databases">
        <title>Complete Genome Sequence and Methylome Analysis of free living Spirochaetas.</title>
        <authorList>
            <person name="Fomenkov A."/>
            <person name="Dubinina G."/>
            <person name="Leshcheva N."/>
            <person name="Mikheeva N."/>
            <person name="Grabovich M."/>
            <person name="Vincze T."/>
            <person name="Roberts R.J."/>
        </authorList>
    </citation>
    <scope>NUCLEOTIDE SEQUENCE [LARGE SCALE GENOMIC DNA]</scope>
    <source>
        <strain evidence="4 5">K2</strain>
    </source>
</reference>
<evidence type="ECO:0000256" key="3">
    <source>
        <dbReference type="SAM" id="SignalP"/>
    </source>
</evidence>
<evidence type="ECO:0000313" key="4">
    <source>
        <dbReference type="EMBL" id="QEN07161.1"/>
    </source>
</evidence>
<proteinExistence type="predicted"/>